<evidence type="ECO:0000256" key="1">
    <source>
        <dbReference type="SAM" id="MobiDB-lite"/>
    </source>
</evidence>
<accession>A0A1Q9D648</accession>
<name>A0A1Q9D648_SYMMI</name>
<dbReference type="EMBL" id="LSRX01000702">
    <property type="protein sequence ID" value="OLP90604.1"/>
    <property type="molecule type" value="Genomic_DNA"/>
</dbReference>
<feature type="compositionally biased region" description="Basic and acidic residues" evidence="1">
    <location>
        <begin position="454"/>
        <end position="466"/>
    </location>
</feature>
<evidence type="ECO:0000313" key="2">
    <source>
        <dbReference type="EMBL" id="OLP90604.1"/>
    </source>
</evidence>
<organism evidence="2 3">
    <name type="scientific">Symbiodinium microadriaticum</name>
    <name type="common">Dinoflagellate</name>
    <name type="synonym">Zooxanthella microadriatica</name>
    <dbReference type="NCBI Taxonomy" id="2951"/>
    <lineage>
        <taxon>Eukaryota</taxon>
        <taxon>Sar</taxon>
        <taxon>Alveolata</taxon>
        <taxon>Dinophyceae</taxon>
        <taxon>Suessiales</taxon>
        <taxon>Symbiodiniaceae</taxon>
        <taxon>Symbiodinium</taxon>
    </lineage>
</organism>
<gene>
    <name evidence="2" type="ORF">AK812_SmicGene27784</name>
</gene>
<feature type="region of interest" description="Disordered" evidence="1">
    <location>
        <begin position="449"/>
        <end position="481"/>
    </location>
</feature>
<evidence type="ECO:0000313" key="3">
    <source>
        <dbReference type="Proteomes" id="UP000186817"/>
    </source>
</evidence>
<dbReference type="OrthoDB" id="2530521at2759"/>
<sequence>MSCLTEVSLVHGWQQLSSCRQHQKRPVCLFRAATAISESLKARELCSKSGRKLPVCSAVLWGSPWGAQGMSDAALTGSQTGNARHWEDKPNAGYSGTPMWKIKAQLQEQQANAQAGPRKVPEGFKQVEKGRPLYYNDKRQVYWNSDDGQTYVYDAVMQKYSLLYDGQPHDVRFAVGACFHEKASQVRHVLVKDLAKAAQFSHVRWHMPRSAASSSEVDRSSSSSSGTSEQAEQPLYDSMAGPPHPPQRSPAALEDISDTRLELTEHSRRSLAWLQNTVLRFFCWQTRRLYMEEVLRQPQRPISSTVAAWGRTQHELPAEAVLDRTMAHLDATTAETLRANFSCLKELLQRRPARNDRAWILTTGNQHCPDKQRLQQQLRLYVLEKLRQRLPEPLALEAADTFANMAMSLWYQDFLTAMFPWLTAEEQLQFQQWFQDYEWNQYLSLPPSAAAPARMDETGDEVDRSALPRGSMDPVPPPPPS</sequence>
<feature type="region of interest" description="Disordered" evidence="1">
    <location>
        <begin position="211"/>
        <end position="252"/>
    </location>
</feature>
<reference evidence="2 3" key="1">
    <citation type="submission" date="2016-02" db="EMBL/GenBank/DDBJ databases">
        <title>Genome analysis of coral dinoflagellate symbionts highlights evolutionary adaptations to a symbiotic lifestyle.</title>
        <authorList>
            <person name="Aranda M."/>
            <person name="Li Y."/>
            <person name="Liew Y.J."/>
            <person name="Baumgarten S."/>
            <person name="Simakov O."/>
            <person name="Wilson M."/>
            <person name="Piel J."/>
            <person name="Ashoor H."/>
            <person name="Bougouffa S."/>
            <person name="Bajic V.B."/>
            <person name="Ryu T."/>
            <person name="Ravasi T."/>
            <person name="Bayer T."/>
            <person name="Micklem G."/>
            <person name="Kim H."/>
            <person name="Bhak J."/>
            <person name="Lajeunesse T.C."/>
            <person name="Voolstra C.R."/>
        </authorList>
    </citation>
    <scope>NUCLEOTIDE SEQUENCE [LARGE SCALE GENOMIC DNA]</scope>
    <source>
        <strain evidence="2 3">CCMP2467</strain>
    </source>
</reference>
<feature type="compositionally biased region" description="Low complexity" evidence="1">
    <location>
        <begin position="211"/>
        <end position="232"/>
    </location>
</feature>
<dbReference type="AlphaFoldDB" id="A0A1Q9D648"/>
<proteinExistence type="predicted"/>
<dbReference type="Proteomes" id="UP000186817">
    <property type="component" value="Unassembled WGS sequence"/>
</dbReference>
<keyword evidence="3" id="KW-1185">Reference proteome</keyword>
<comment type="caution">
    <text evidence="2">The sequence shown here is derived from an EMBL/GenBank/DDBJ whole genome shotgun (WGS) entry which is preliminary data.</text>
</comment>
<protein>
    <submittedName>
        <fullName evidence="2">Uncharacterized protein</fullName>
    </submittedName>
</protein>